<dbReference type="Proteomes" id="UP000244162">
    <property type="component" value="Unassembled WGS sequence"/>
</dbReference>
<dbReference type="PANTHER" id="PTHR14239">
    <property type="entry name" value="DUDULIN-RELATED"/>
    <property type="match status" value="1"/>
</dbReference>
<evidence type="ECO:0000313" key="3">
    <source>
        <dbReference type="EMBL" id="PTQ12416.1"/>
    </source>
</evidence>
<proteinExistence type="predicted"/>
<keyword evidence="1" id="KW-0560">Oxidoreductase</keyword>
<dbReference type="InterPro" id="IPR051267">
    <property type="entry name" value="STEAP_metalloreductase"/>
</dbReference>
<organism evidence="3 4">
    <name type="scientific">Sphingomonas oleivorans</name>
    <dbReference type="NCBI Taxonomy" id="1735121"/>
    <lineage>
        <taxon>Bacteria</taxon>
        <taxon>Pseudomonadati</taxon>
        <taxon>Pseudomonadota</taxon>
        <taxon>Alphaproteobacteria</taxon>
        <taxon>Sphingomonadales</taxon>
        <taxon>Sphingomonadaceae</taxon>
        <taxon>Sphingomonas</taxon>
    </lineage>
</organism>
<dbReference type="InterPro" id="IPR028939">
    <property type="entry name" value="P5C_Rdtase_cat_N"/>
</dbReference>
<evidence type="ECO:0000313" key="4">
    <source>
        <dbReference type="Proteomes" id="UP000244162"/>
    </source>
</evidence>
<sequence length="198" mass="20220">MTYAIIGSGAIGTALARQFARKGIAVSITNSRGPASIAPLADELGPTIIPSSLSVALDADVVILAVPFAAVAETVKGAADWQGRIVVDATNAINFTDFSPADLGGRLSTDIVAEAVPGAKVVKAFNTLPAAVLAAKPDVDGGRRTIFVSSDDEQASKTVENLVEQLGFAPIALGKLSEGGRLQQFGGPLMVHSLIKQG</sequence>
<comment type="caution">
    <text evidence="3">The sequence shown here is derived from an EMBL/GenBank/DDBJ whole genome shotgun (WGS) entry which is preliminary data.</text>
</comment>
<evidence type="ECO:0000256" key="1">
    <source>
        <dbReference type="ARBA" id="ARBA00023002"/>
    </source>
</evidence>
<dbReference type="EMBL" id="NWBU01000005">
    <property type="protein sequence ID" value="PTQ12416.1"/>
    <property type="molecule type" value="Genomic_DNA"/>
</dbReference>
<name>A0A2T5G0G1_9SPHN</name>
<protein>
    <submittedName>
        <fullName evidence="3">NADP oxidoreductase coenzyme</fullName>
    </submittedName>
</protein>
<reference evidence="3 4" key="1">
    <citation type="submission" date="2017-09" db="EMBL/GenBank/DDBJ databases">
        <title>Sphingomonas panjinensis sp.nov., isolated from oil-contaminated soil.</title>
        <authorList>
            <person name="Wang L."/>
            <person name="Chen L."/>
        </authorList>
    </citation>
    <scope>NUCLEOTIDE SEQUENCE [LARGE SCALE GENOMIC DNA]</scope>
    <source>
        <strain evidence="3 4">FW-11</strain>
    </source>
</reference>
<accession>A0A2T5G0G1</accession>
<dbReference type="Pfam" id="PF03807">
    <property type="entry name" value="F420_oxidored"/>
    <property type="match status" value="1"/>
</dbReference>
<gene>
    <name evidence="3" type="ORF">CLG96_06715</name>
</gene>
<dbReference type="RefSeq" id="WP_107967277.1">
    <property type="nucleotide sequence ID" value="NZ_NWBU01000005.1"/>
</dbReference>
<dbReference type="GO" id="GO:0016491">
    <property type="term" value="F:oxidoreductase activity"/>
    <property type="evidence" value="ECO:0007669"/>
    <property type="project" value="UniProtKB-KW"/>
</dbReference>
<dbReference type="Gene3D" id="3.40.50.720">
    <property type="entry name" value="NAD(P)-binding Rossmann-like Domain"/>
    <property type="match status" value="1"/>
</dbReference>
<keyword evidence="4" id="KW-1185">Reference proteome</keyword>
<dbReference type="AlphaFoldDB" id="A0A2T5G0G1"/>
<dbReference type="OrthoDB" id="7557417at2"/>
<dbReference type="SUPFAM" id="SSF51735">
    <property type="entry name" value="NAD(P)-binding Rossmann-fold domains"/>
    <property type="match status" value="1"/>
</dbReference>
<dbReference type="InterPro" id="IPR036291">
    <property type="entry name" value="NAD(P)-bd_dom_sf"/>
</dbReference>
<feature type="domain" description="Pyrroline-5-carboxylate reductase catalytic N-terminal" evidence="2">
    <location>
        <begin position="3"/>
        <end position="91"/>
    </location>
</feature>
<evidence type="ECO:0000259" key="2">
    <source>
        <dbReference type="Pfam" id="PF03807"/>
    </source>
</evidence>